<evidence type="ECO:0000313" key="2">
    <source>
        <dbReference type="Proteomes" id="UP000054804"/>
    </source>
</evidence>
<evidence type="ECO:0000313" key="1">
    <source>
        <dbReference type="EMBL" id="KUF18355.1"/>
    </source>
</evidence>
<dbReference type="STRING" id="1765722.AT728_18490"/>
<organism evidence="1 2">
    <name type="scientific">Streptomyces silvensis</name>
    <dbReference type="NCBI Taxonomy" id="1765722"/>
    <lineage>
        <taxon>Bacteria</taxon>
        <taxon>Bacillati</taxon>
        <taxon>Actinomycetota</taxon>
        <taxon>Actinomycetes</taxon>
        <taxon>Kitasatosporales</taxon>
        <taxon>Streptomycetaceae</taxon>
        <taxon>Streptomyces</taxon>
    </lineage>
</organism>
<dbReference type="OrthoDB" id="4312942at2"/>
<name>A0A0W7X708_9ACTN</name>
<dbReference type="AlphaFoldDB" id="A0A0W7X708"/>
<sequence>MPMPLARPVYHPAGHDAPLRAVLQDLKAGRWVSTRNLLTETPDWGLWTQRTQILAAAVAGSDVVRAWLSEEPRSVAATVLHTRVTVERALRAHRAGHRHTNELWREANDACRHASQTTPEDPVPWICLLALAGLDEGQRWDEHRLAAPEPMLFPGPWGILAEVDKRDPGNREAYHRMLQFAYNRRPGAPLTEAVNFVHWASAAAPAGSALHLLPLYARVERYRREGGNERALDLHWVGEDATRGALRALQLWFDHAQPESTSLLDLNYLAHALWGAHQFHDAVRVFEALDPFFTIVPWTYRTQAPNDAEAATEAFVQARARCYHAARGPGPHG</sequence>
<dbReference type="Proteomes" id="UP000054804">
    <property type="component" value="Unassembled WGS sequence"/>
</dbReference>
<accession>A0A0W7X708</accession>
<reference evidence="1 2" key="1">
    <citation type="submission" date="2015-12" db="EMBL/GenBank/DDBJ databases">
        <title>Draft genome sequence of Streptomyces silvensis ATCC 53525, a producer of novel hormone antagonists.</title>
        <authorList>
            <person name="Johnston C.W."/>
            <person name="Li Y."/>
            <person name="Magarvey N.A."/>
        </authorList>
    </citation>
    <scope>NUCLEOTIDE SEQUENCE [LARGE SCALE GENOMIC DNA]</scope>
    <source>
        <strain evidence="1 2">ATCC 53525</strain>
    </source>
</reference>
<dbReference type="RefSeq" id="WP_058847265.1">
    <property type="nucleotide sequence ID" value="NZ_LOCL01000030.1"/>
</dbReference>
<gene>
    <name evidence="1" type="ORF">AT728_18490</name>
</gene>
<comment type="caution">
    <text evidence="1">The sequence shown here is derived from an EMBL/GenBank/DDBJ whole genome shotgun (WGS) entry which is preliminary data.</text>
</comment>
<evidence type="ECO:0008006" key="3">
    <source>
        <dbReference type="Google" id="ProtNLM"/>
    </source>
</evidence>
<proteinExistence type="predicted"/>
<keyword evidence="2" id="KW-1185">Reference proteome</keyword>
<protein>
    <recommendedName>
        <fullName evidence="3">DUF4034 domain-containing protein</fullName>
    </recommendedName>
</protein>
<dbReference type="EMBL" id="LOCL01000030">
    <property type="protein sequence ID" value="KUF18355.1"/>
    <property type="molecule type" value="Genomic_DNA"/>
</dbReference>